<protein>
    <submittedName>
        <fullName evidence="8">(2Fe-2S)-binding protein</fullName>
    </submittedName>
</protein>
<dbReference type="Pfam" id="PF00355">
    <property type="entry name" value="Rieske"/>
    <property type="match status" value="1"/>
</dbReference>
<dbReference type="GO" id="GO:0016491">
    <property type="term" value="F:oxidoreductase activity"/>
    <property type="evidence" value="ECO:0007669"/>
    <property type="project" value="UniProtKB-KW"/>
</dbReference>
<dbReference type="InterPro" id="IPR015879">
    <property type="entry name" value="Ring_hydroxy_dOase_asu_C_dom"/>
</dbReference>
<dbReference type="PANTHER" id="PTHR43756:SF5">
    <property type="entry name" value="CHOLINE MONOOXYGENASE, CHLOROPLASTIC"/>
    <property type="match status" value="1"/>
</dbReference>
<comment type="cofactor">
    <cofactor evidence="1">
        <name>Fe cation</name>
        <dbReference type="ChEBI" id="CHEBI:24875"/>
    </cofactor>
</comment>
<keyword evidence="3" id="KW-0479">Metal-binding</keyword>
<dbReference type="GO" id="GO:0005506">
    <property type="term" value="F:iron ion binding"/>
    <property type="evidence" value="ECO:0007669"/>
    <property type="project" value="InterPro"/>
</dbReference>
<sequence length="376" mass="41879">MTRMDSLDPIAALQATAARPFEQAMAMPPAIYTSEAVCAAEKDRIFSRDWVCVGRAQSLAKPGDYLTYDLAGQPIIVVRDQEGGIRALSNVCLHRMSTLLTGTGNKRLISCPYHAWTYNLDGTLRGAPYMTRNECFHREGLRLPTIRSEVWLGWIFVTLNAEAEPVATRLAKLAGEIAPFGMEDYVEFFREEHVWDTNWKVLAENFMESYHLPACHAATIGGVSKIADYDMPEGEPAYNIHFISKDPKFRLACAHPSNTTLEGEWRTRNAIFSVYPSLMITVTPGYFWYLSMQPVTAGQVHIIFGGGFSPDFAADPDAGSMIAEVKTLLDAVNVEDRGCTERVFKGVSSRLAAAGPMSHLERPLYDFTRYLADRLA</sequence>
<dbReference type="InterPro" id="IPR036922">
    <property type="entry name" value="Rieske_2Fe-2S_sf"/>
</dbReference>
<gene>
    <name evidence="8" type="ORF">DI556_18300</name>
</gene>
<dbReference type="Proteomes" id="UP000249185">
    <property type="component" value="Unassembled WGS sequence"/>
</dbReference>
<keyword evidence="6" id="KW-0411">Iron-sulfur</keyword>
<name>A0A2W5PR61_RHOSU</name>
<dbReference type="Pfam" id="PF00848">
    <property type="entry name" value="Ring_hydroxyl_A"/>
    <property type="match status" value="1"/>
</dbReference>
<proteinExistence type="predicted"/>
<organism evidence="8 9">
    <name type="scientific">Rhodovulum sulfidophilum</name>
    <name type="common">Rhodobacter sulfidophilus</name>
    <dbReference type="NCBI Taxonomy" id="35806"/>
    <lineage>
        <taxon>Bacteria</taxon>
        <taxon>Pseudomonadati</taxon>
        <taxon>Pseudomonadota</taxon>
        <taxon>Alphaproteobacteria</taxon>
        <taxon>Rhodobacterales</taxon>
        <taxon>Paracoccaceae</taxon>
        <taxon>Rhodovulum</taxon>
    </lineage>
</organism>
<keyword evidence="4" id="KW-0560">Oxidoreductase</keyword>
<keyword evidence="5" id="KW-0408">Iron</keyword>
<dbReference type="InterPro" id="IPR001663">
    <property type="entry name" value="Rng_hydr_dOase-A"/>
</dbReference>
<evidence type="ECO:0000256" key="6">
    <source>
        <dbReference type="ARBA" id="ARBA00023014"/>
    </source>
</evidence>
<dbReference type="PROSITE" id="PS51296">
    <property type="entry name" value="RIESKE"/>
    <property type="match status" value="1"/>
</dbReference>
<dbReference type="Gene3D" id="3.90.380.10">
    <property type="entry name" value="Naphthalene 1,2-dioxygenase Alpha Subunit, Chain A, domain 1"/>
    <property type="match status" value="2"/>
</dbReference>
<evidence type="ECO:0000256" key="5">
    <source>
        <dbReference type="ARBA" id="ARBA00023004"/>
    </source>
</evidence>
<feature type="domain" description="Rieske" evidence="7">
    <location>
        <begin position="50"/>
        <end position="157"/>
    </location>
</feature>
<dbReference type="AlphaFoldDB" id="A0A2W5PR61"/>
<evidence type="ECO:0000256" key="2">
    <source>
        <dbReference type="ARBA" id="ARBA00022714"/>
    </source>
</evidence>
<dbReference type="PANTHER" id="PTHR43756">
    <property type="entry name" value="CHOLINE MONOOXYGENASE, CHLOROPLASTIC"/>
    <property type="match status" value="1"/>
</dbReference>
<dbReference type="PRINTS" id="PR00090">
    <property type="entry name" value="RNGDIOXGNASE"/>
</dbReference>
<dbReference type="InterPro" id="IPR017941">
    <property type="entry name" value="Rieske_2Fe-2S"/>
</dbReference>
<dbReference type="GO" id="GO:0051537">
    <property type="term" value="F:2 iron, 2 sulfur cluster binding"/>
    <property type="evidence" value="ECO:0007669"/>
    <property type="project" value="UniProtKB-KW"/>
</dbReference>
<evidence type="ECO:0000313" key="9">
    <source>
        <dbReference type="Proteomes" id="UP000249185"/>
    </source>
</evidence>
<evidence type="ECO:0000313" key="8">
    <source>
        <dbReference type="EMBL" id="PZQ47167.1"/>
    </source>
</evidence>
<reference evidence="8 9" key="1">
    <citation type="submission" date="2017-08" db="EMBL/GenBank/DDBJ databases">
        <title>Infants hospitalized years apart are colonized by the same room-sourced microbial strains.</title>
        <authorList>
            <person name="Brooks B."/>
            <person name="Olm M.R."/>
            <person name="Firek B.A."/>
            <person name="Baker R."/>
            <person name="Thomas B.C."/>
            <person name="Morowitz M.J."/>
            <person name="Banfield J.F."/>
        </authorList>
    </citation>
    <scope>NUCLEOTIDE SEQUENCE [LARGE SCALE GENOMIC DNA]</scope>
    <source>
        <strain evidence="8">S2_005_002_R2_34</strain>
    </source>
</reference>
<accession>A0A2W5PR61</accession>
<dbReference type="CDD" id="cd03469">
    <property type="entry name" value="Rieske_RO_Alpha_N"/>
    <property type="match status" value="1"/>
</dbReference>
<dbReference type="Gene3D" id="2.102.10.10">
    <property type="entry name" value="Rieske [2Fe-2S] iron-sulphur domain"/>
    <property type="match status" value="1"/>
</dbReference>
<dbReference type="EMBL" id="QFPW01000018">
    <property type="protein sequence ID" value="PZQ47167.1"/>
    <property type="molecule type" value="Genomic_DNA"/>
</dbReference>
<keyword evidence="2" id="KW-0001">2Fe-2S</keyword>
<dbReference type="CDD" id="cd08885">
    <property type="entry name" value="RHO_alpha_C_1"/>
    <property type="match status" value="1"/>
</dbReference>
<evidence type="ECO:0000256" key="3">
    <source>
        <dbReference type="ARBA" id="ARBA00022723"/>
    </source>
</evidence>
<comment type="caution">
    <text evidence="8">The sequence shown here is derived from an EMBL/GenBank/DDBJ whole genome shotgun (WGS) entry which is preliminary data.</text>
</comment>
<dbReference type="SUPFAM" id="SSF55961">
    <property type="entry name" value="Bet v1-like"/>
    <property type="match status" value="1"/>
</dbReference>
<evidence type="ECO:0000256" key="1">
    <source>
        <dbReference type="ARBA" id="ARBA00001962"/>
    </source>
</evidence>
<dbReference type="SUPFAM" id="SSF50022">
    <property type="entry name" value="ISP domain"/>
    <property type="match status" value="1"/>
</dbReference>
<evidence type="ECO:0000256" key="4">
    <source>
        <dbReference type="ARBA" id="ARBA00023002"/>
    </source>
</evidence>
<evidence type="ECO:0000259" key="7">
    <source>
        <dbReference type="PROSITE" id="PS51296"/>
    </source>
</evidence>